<feature type="chain" id="PRO_5033050520" evidence="2">
    <location>
        <begin position="21"/>
        <end position="233"/>
    </location>
</feature>
<name>A0A844YXK0_9SPHN</name>
<feature type="region of interest" description="Disordered" evidence="1">
    <location>
        <begin position="191"/>
        <end position="233"/>
    </location>
</feature>
<dbReference type="OrthoDB" id="117664at2"/>
<feature type="signal peptide" evidence="2">
    <location>
        <begin position="1"/>
        <end position="20"/>
    </location>
</feature>
<evidence type="ECO:0000256" key="2">
    <source>
        <dbReference type="SAM" id="SignalP"/>
    </source>
</evidence>
<organism evidence="3 4">
    <name type="scientific">Alteraurantiacibacter buctensis</name>
    <dbReference type="NCBI Taxonomy" id="1503981"/>
    <lineage>
        <taxon>Bacteria</taxon>
        <taxon>Pseudomonadati</taxon>
        <taxon>Pseudomonadota</taxon>
        <taxon>Alphaproteobacteria</taxon>
        <taxon>Sphingomonadales</taxon>
        <taxon>Erythrobacteraceae</taxon>
        <taxon>Alteraurantiacibacter</taxon>
    </lineage>
</organism>
<dbReference type="RefSeq" id="WP_160771727.1">
    <property type="nucleotide sequence ID" value="NZ_WTYV01000003.1"/>
</dbReference>
<evidence type="ECO:0000313" key="3">
    <source>
        <dbReference type="EMBL" id="MXO71766.1"/>
    </source>
</evidence>
<dbReference type="EMBL" id="WTYV01000003">
    <property type="protein sequence ID" value="MXO71766.1"/>
    <property type="molecule type" value="Genomic_DNA"/>
</dbReference>
<evidence type="ECO:0000256" key="1">
    <source>
        <dbReference type="SAM" id="MobiDB-lite"/>
    </source>
</evidence>
<keyword evidence="4" id="KW-1185">Reference proteome</keyword>
<comment type="caution">
    <text evidence="3">The sequence shown here is derived from an EMBL/GenBank/DDBJ whole genome shotgun (WGS) entry which is preliminary data.</text>
</comment>
<dbReference type="PROSITE" id="PS51257">
    <property type="entry name" value="PROKAR_LIPOPROTEIN"/>
    <property type="match status" value="1"/>
</dbReference>
<dbReference type="AlphaFoldDB" id="A0A844YXK0"/>
<gene>
    <name evidence="3" type="ORF">GRI99_08955</name>
</gene>
<accession>A0A844YXK0</accession>
<evidence type="ECO:0000313" key="4">
    <source>
        <dbReference type="Proteomes" id="UP000466966"/>
    </source>
</evidence>
<proteinExistence type="predicted"/>
<feature type="compositionally biased region" description="Low complexity" evidence="1">
    <location>
        <begin position="199"/>
        <end position="222"/>
    </location>
</feature>
<dbReference type="Proteomes" id="UP000466966">
    <property type="component" value="Unassembled WGS sequence"/>
</dbReference>
<reference evidence="3 4" key="1">
    <citation type="submission" date="2019-12" db="EMBL/GenBank/DDBJ databases">
        <title>Genomic-based taxomic classification of the family Erythrobacteraceae.</title>
        <authorList>
            <person name="Xu L."/>
        </authorList>
    </citation>
    <scope>NUCLEOTIDE SEQUENCE [LARGE SCALE GENOMIC DNA]</scope>
    <source>
        <strain evidence="3 4">M0322</strain>
    </source>
</reference>
<sequence length="233" mass="24384">MMLKIVIGAGLLMCACAASAQDAPPLMAVAPEAAPSILLPANSEILLSMNEEVTTRGDRWNEGDTFEMSVVHDVMVDGLIVIPRGSRGIGRITWLTDKGMFGKSGKMDIELEYVEVRGRRIAVNGTYRQEGEGNTVATVGGVILAGPFAAFITGKSGVIPRGREPMAHTEQDLPVAVPAGYVPRRAEEPLTATDPNAGAQPLQASVAPALPAAASDASPALDSESRVTCETCN</sequence>
<keyword evidence="2" id="KW-0732">Signal</keyword>
<protein>
    <submittedName>
        <fullName evidence="3">Uncharacterized protein</fullName>
    </submittedName>
</protein>